<sequence>MATYRDIQARVKATHGFVPKTCWIADIKARHGLTRSQAPNRYHPLRREHPCPPAKRAAVEAALSHFAMI</sequence>
<accession>A0ABU8RUF7</accession>
<name>A0ABU8RUF7_9SPHN</name>
<keyword evidence="2" id="KW-1185">Reference proteome</keyword>
<proteinExistence type="predicted"/>
<dbReference type="EMBL" id="JBBHJZ010000001">
    <property type="protein sequence ID" value="MEJ5976614.1"/>
    <property type="molecule type" value="Genomic_DNA"/>
</dbReference>
<evidence type="ECO:0000313" key="2">
    <source>
        <dbReference type="Proteomes" id="UP001361239"/>
    </source>
</evidence>
<evidence type="ECO:0000313" key="1">
    <source>
        <dbReference type="EMBL" id="MEJ5976614.1"/>
    </source>
</evidence>
<comment type="caution">
    <text evidence="1">The sequence shown here is derived from an EMBL/GenBank/DDBJ whole genome shotgun (WGS) entry which is preliminary data.</text>
</comment>
<reference evidence="1 2" key="1">
    <citation type="submission" date="2024-03" db="EMBL/GenBank/DDBJ databases">
        <authorList>
            <person name="Jo J.-H."/>
        </authorList>
    </citation>
    <scope>NUCLEOTIDE SEQUENCE [LARGE SCALE GENOMIC DNA]</scope>
    <source>
        <strain evidence="1 2">PS1R-30</strain>
    </source>
</reference>
<organism evidence="1 2">
    <name type="scientific">Novosphingobium anseongense</name>
    <dbReference type="NCBI Taxonomy" id="3133436"/>
    <lineage>
        <taxon>Bacteria</taxon>
        <taxon>Pseudomonadati</taxon>
        <taxon>Pseudomonadota</taxon>
        <taxon>Alphaproteobacteria</taxon>
        <taxon>Sphingomonadales</taxon>
        <taxon>Sphingomonadaceae</taxon>
        <taxon>Novosphingobium</taxon>
    </lineage>
</organism>
<evidence type="ECO:0008006" key="3">
    <source>
        <dbReference type="Google" id="ProtNLM"/>
    </source>
</evidence>
<dbReference type="RefSeq" id="WP_339586520.1">
    <property type="nucleotide sequence ID" value="NZ_JBBHJZ010000001.1"/>
</dbReference>
<dbReference type="Proteomes" id="UP001361239">
    <property type="component" value="Unassembled WGS sequence"/>
</dbReference>
<protein>
    <recommendedName>
        <fullName evidence="3">RNA methyltransferase</fullName>
    </recommendedName>
</protein>
<gene>
    <name evidence="1" type="ORF">WG901_08210</name>
</gene>